<dbReference type="eggNOG" id="ENOG502SFW8">
    <property type="taxonomic scope" value="Eukaryota"/>
</dbReference>
<accession>A0A061H2E0</accession>
<dbReference type="InterPro" id="IPR019419">
    <property type="entry name" value="AIM19"/>
</dbReference>
<reference evidence="2 3" key="1">
    <citation type="journal article" date="2013" name="Plant Cell">
        <title>The transition from a phytopathogenic smut ancestor to an anamorphic biocontrol agent deciphered by comparative whole-genome analysis.</title>
        <authorList>
            <person name="Lefebvre F."/>
            <person name="Joly D.L."/>
            <person name="Labbe C."/>
            <person name="Teichmann B."/>
            <person name="Linning R."/>
            <person name="Belzile F."/>
            <person name="Bakkeren G."/>
            <person name="Belanger R.R."/>
        </authorList>
    </citation>
    <scope>NUCLEOTIDE SEQUENCE [LARGE SCALE GENOMIC DNA]</scope>
    <source>
        <strain evidence="2 3">PF-1</strain>
    </source>
</reference>
<feature type="region of interest" description="Disordered" evidence="1">
    <location>
        <begin position="270"/>
        <end position="295"/>
    </location>
</feature>
<feature type="region of interest" description="Disordered" evidence="1">
    <location>
        <begin position="1"/>
        <end position="28"/>
    </location>
</feature>
<dbReference type="AlphaFoldDB" id="A0A061H2E0"/>
<proteinExistence type="predicted"/>
<dbReference type="HOGENOM" id="CLU_980698_0_0_1"/>
<dbReference type="GO" id="GO:0005739">
    <property type="term" value="C:mitochondrion"/>
    <property type="evidence" value="ECO:0007669"/>
    <property type="project" value="TreeGrafter"/>
</dbReference>
<feature type="compositionally biased region" description="Polar residues" evidence="1">
    <location>
        <begin position="1"/>
        <end position="10"/>
    </location>
</feature>
<protein>
    <submittedName>
        <fullName evidence="2">Uncharacterized protein</fullName>
    </submittedName>
</protein>
<dbReference type="Pfam" id="PF10315">
    <property type="entry name" value="Aim19"/>
    <property type="match status" value="1"/>
</dbReference>
<feature type="compositionally biased region" description="Basic and acidic residues" evidence="1">
    <location>
        <begin position="270"/>
        <end position="279"/>
    </location>
</feature>
<dbReference type="EMBL" id="KE361648">
    <property type="protein sequence ID" value="EPQ25955.1"/>
    <property type="molecule type" value="Genomic_DNA"/>
</dbReference>
<sequence length="312" mass="32353">MAATDSQSRLGQEARLVDDGITPSAPAGRGRLQETVQSIGSLAKDPKAAYSLAALFALASPFGFASPEQAAAEAAAKLQRQQQAAKAAQAASSHGSSSLAARLVANAKAQSVRRATAASTLRAVPPFWQLAGFAALFATGGYIIDHGDALNGSGVVSAWSITFLLFRTLPTLKLLPRSPLALALSTSVATLGLGVHGCHYFDQTSWRGAVPGLSTELGQQSAAAAAAGAQRGGFGGPPSRPATPQHSLLSSWKEEGVRAVQKVEDRAEDLAQHTADRTRSLLGAPPPTLARNNDEARALAYARRETKARESI</sequence>
<dbReference type="PANTHER" id="PTHR28177">
    <property type="entry name" value="ALTERED INHERITANCE OF MITOCHONDRIA PROTEIN 19, MITOCHONDRIAL"/>
    <property type="match status" value="1"/>
</dbReference>
<evidence type="ECO:0000313" key="2">
    <source>
        <dbReference type="EMBL" id="EPQ25955.1"/>
    </source>
</evidence>
<evidence type="ECO:0000256" key="1">
    <source>
        <dbReference type="SAM" id="MobiDB-lite"/>
    </source>
</evidence>
<feature type="region of interest" description="Disordered" evidence="1">
    <location>
        <begin position="227"/>
        <end position="246"/>
    </location>
</feature>
<dbReference type="RefSeq" id="XP_007882144.1">
    <property type="nucleotide sequence ID" value="XM_007883953.1"/>
</dbReference>
<dbReference type="Proteomes" id="UP000053664">
    <property type="component" value="Unassembled WGS sequence"/>
</dbReference>
<dbReference type="PANTHER" id="PTHR28177:SF1">
    <property type="entry name" value="ALTERED INHERITANCE OF MITOCHONDRIA PROTEIN 19, MITOCHONDRIAL"/>
    <property type="match status" value="1"/>
</dbReference>
<dbReference type="KEGG" id="pfp:PFL1_06411"/>
<name>A0A061H2E0_9BASI</name>
<gene>
    <name evidence="2" type="ORF">PFL1_06411</name>
</gene>
<dbReference type="GeneID" id="19320488"/>
<organism evidence="2 3">
    <name type="scientific">Pseudozyma flocculosa PF-1</name>
    <dbReference type="NCBI Taxonomy" id="1277687"/>
    <lineage>
        <taxon>Eukaryota</taxon>
        <taxon>Fungi</taxon>
        <taxon>Dikarya</taxon>
        <taxon>Basidiomycota</taxon>
        <taxon>Ustilaginomycotina</taxon>
        <taxon>Ustilaginomycetes</taxon>
        <taxon>Ustilaginales</taxon>
        <taxon>Ustilaginaceae</taxon>
        <taxon>Pseudozyma</taxon>
    </lineage>
</organism>
<evidence type="ECO:0000313" key="3">
    <source>
        <dbReference type="Proteomes" id="UP000053664"/>
    </source>
</evidence>
<dbReference type="OrthoDB" id="5554402at2759"/>